<dbReference type="InterPro" id="IPR001789">
    <property type="entry name" value="Sig_transdc_resp-reg_receiver"/>
</dbReference>
<dbReference type="Proteomes" id="UP001063350">
    <property type="component" value="Chromosome"/>
</dbReference>
<accession>A0A915XK37</accession>
<reference evidence="6" key="1">
    <citation type="submission" date="2020-12" db="EMBL/GenBank/DDBJ databases">
        <title>Desulfobium dissulfuricans gen. nov., sp. nov., a novel mesophilic, sulfate-reducing bacterium isolated from a deep-sea hydrothermal vent.</title>
        <authorList>
            <person name="Hashimoto Y."/>
            <person name="Tame A."/>
            <person name="Sawayama S."/>
            <person name="Miyazaki J."/>
            <person name="Takai K."/>
            <person name="Nakagawa S."/>
        </authorList>
    </citation>
    <scope>NUCLEOTIDE SEQUENCE</scope>
    <source>
        <strain evidence="6">GF1</strain>
    </source>
</reference>
<dbReference type="Gene3D" id="3.40.50.2300">
    <property type="match status" value="1"/>
</dbReference>
<dbReference type="Pfam" id="PF00072">
    <property type="entry name" value="Response_reg"/>
    <property type="match status" value="1"/>
</dbReference>
<dbReference type="InterPro" id="IPR011006">
    <property type="entry name" value="CheY-like_superfamily"/>
</dbReference>
<keyword evidence="2" id="KW-0902">Two-component regulatory system</keyword>
<feature type="modified residue" description="4-aspartylphosphate" evidence="3">
    <location>
        <position position="335"/>
    </location>
</feature>
<feature type="coiled-coil region" evidence="4">
    <location>
        <begin position="235"/>
        <end position="262"/>
    </location>
</feature>
<dbReference type="PANTHER" id="PTHR44591:SF14">
    <property type="entry name" value="PROTEIN PILG"/>
    <property type="match status" value="1"/>
</dbReference>
<proteinExistence type="predicted"/>
<dbReference type="PROSITE" id="PS50110">
    <property type="entry name" value="RESPONSE_REGULATORY"/>
    <property type="match status" value="1"/>
</dbReference>
<evidence type="ECO:0000256" key="2">
    <source>
        <dbReference type="ARBA" id="ARBA00023012"/>
    </source>
</evidence>
<dbReference type="SMART" id="SM00448">
    <property type="entry name" value="REC"/>
    <property type="match status" value="1"/>
</dbReference>
<keyword evidence="4" id="KW-0175">Coiled coil</keyword>
<protein>
    <recommendedName>
        <fullName evidence="5">Response regulatory domain-containing protein</fullName>
    </recommendedName>
</protein>
<dbReference type="SUPFAM" id="SSF52172">
    <property type="entry name" value="CheY-like"/>
    <property type="match status" value="1"/>
</dbReference>
<evidence type="ECO:0000256" key="4">
    <source>
        <dbReference type="SAM" id="Coils"/>
    </source>
</evidence>
<evidence type="ECO:0000256" key="1">
    <source>
        <dbReference type="ARBA" id="ARBA00022553"/>
    </source>
</evidence>
<sequence>MAIITIFSADFCREDEVVQELVTKTSFRLKTTDEIVAEAAVLAKMEESKVRRALTLKTSVFEKFTHEKQHALAYIKLVLSKILMVSAGRDLILTGYASQMIPREITHFFRVGLIADKEYRIKVAQEKQGGSVRDAEKLIKKLDEERALWLKKYCGIEKPFDPADYDLIIPMNKETVTEAASLIIGHLDDEIFRPTASSEQAVEDFNLQAKVEVALARKGHGVQVQVINGKVILTINKNVSRLNRLKEELKTIAQQVEGVESVEVVLGKDFHQTDVYRKHDFNMPSRVLLVDDEQEFVETLSERLALRNMGSAVVHDGESALSLIEQDKPEVMVLDLKMPGVDGIEVLEKVKKTNPEIQVIILTGHGSEEDRKKCMELGAFAYLRKPVDIKALSKVIKEAHEKAQAVAK</sequence>
<dbReference type="InterPro" id="IPR027417">
    <property type="entry name" value="P-loop_NTPase"/>
</dbReference>
<dbReference type="GO" id="GO:0000160">
    <property type="term" value="P:phosphorelay signal transduction system"/>
    <property type="evidence" value="ECO:0007669"/>
    <property type="project" value="UniProtKB-KW"/>
</dbReference>
<organism evidence="6 7">
    <name type="scientific">Desulfolithobacter dissulfuricans</name>
    <dbReference type="NCBI Taxonomy" id="2795293"/>
    <lineage>
        <taxon>Bacteria</taxon>
        <taxon>Pseudomonadati</taxon>
        <taxon>Thermodesulfobacteriota</taxon>
        <taxon>Desulfobulbia</taxon>
        <taxon>Desulfobulbales</taxon>
        <taxon>Desulfobulbaceae</taxon>
        <taxon>Desulfolithobacter</taxon>
    </lineage>
</organism>
<gene>
    <name evidence="6" type="ORF">GF1_10740</name>
</gene>
<dbReference type="RefSeq" id="WP_267928597.1">
    <property type="nucleotide sequence ID" value="NZ_AP024233.1"/>
</dbReference>
<dbReference type="Gene3D" id="3.40.50.300">
    <property type="entry name" value="P-loop containing nucleotide triphosphate hydrolases"/>
    <property type="match status" value="1"/>
</dbReference>
<dbReference type="CDD" id="cd17536">
    <property type="entry name" value="REC_YesN-like"/>
    <property type="match status" value="1"/>
</dbReference>
<keyword evidence="7" id="KW-1185">Reference proteome</keyword>
<dbReference type="AlphaFoldDB" id="A0A915XK37"/>
<evidence type="ECO:0000313" key="6">
    <source>
        <dbReference type="EMBL" id="BCO08698.1"/>
    </source>
</evidence>
<dbReference type="PANTHER" id="PTHR44591">
    <property type="entry name" value="STRESS RESPONSE REGULATOR PROTEIN 1"/>
    <property type="match status" value="1"/>
</dbReference>
<evidence type="ECO:0000256" key="3">
    <source>
        <dbReference type="PROSITE-ProRule" id="PRU00169"/>
    </source>
</evidence>
<dbReference type="Pfam" id="PF13189">
    <property type="entry name" value="Cytidylate_kin2"/>
    <property type="match status" value="1"/>
</dbReference>
<keyword evidence="1 3" id="KW-0597">Phosphoprotein</keyword>
<feature type="domain" description="Response regulatory" evidence="5">
    <location>
        <begin position="286"/>
        <end position="400"/>
    </location>
</feature>
<dbReference type="KEGG" id="ddu:GF1_10740"/>
<name>A0A915XK37_9BACT</name>
<dbReference type="InterPro" id="IPR050595">
    <property type="entry name" value="Bact_response_regulator"/>
</dbReference>
<evidence type="ECO:0000259" key="5">
    <source>
        <dbReference type="PROSITE" id="PS50110"/>
    </source>
</evidence>
<dbReference type="EMBL" id="AP024233">
    <property type="protein sequence ID" value="BCO08698.1"/>
    <property type="molecule type" value="Genomic_DNA"/>
</dbReference>
<evidence type="ECO:0000313" key="7">
    <source>
        <dbReference type="Proteomes" id="UP001063350"/>
    </source>
</evidence>